<evidence type="ECO:0000313" key="1">
    <source>
        <dbReference type="EMBL" id="KAL3775576.1"/>
    </source>
</evidence>
<organism evidence="1 2">
    <name type="scientific">Cyclotella atomus</name>
    <dbReference type="NCBI Taxonomy" id="382360"/>
    <lineage>
        <taxon>Eukaryota</taxon>
        <taxon>Sar</taxon>
        <taxon>Stramenopiles</taxon>
        <taxon>Ochrophyta</taxon>
        <taxon>Bacillariophyta</taxon>
        <taxon>Coscinodiscophyceae</taxon>
        <taxon>Thalassiosirophycidae</taxon>
        <taxon>Stephanodiscales</taxon>
        <taxon>Stephanodiscaceae</taxon>
        <taxon>Cyclotella</taxon>
    </lineage>
</organism>
<keyword evidence="2" id="KW-1185">Reference proteome</keyword>
<accession>A0ABD3NHW5</accession>
<evidence type="ECO:0000313" key="2">
    <source>
        <dbReference type="Proteomes" id="UP001530400"/>
    </source>
</evidence>
<proteinExistence type="predicted"/>
<reference evidence="1 2" key="1">
    <citation type="submission" date="2024-10" db="EMBL/GenBank/DDBJ databases">
        <title>Updated reference genomes for cyclostephanoid diatoms.</title>
        <authorList>
            <person name="Roberts W.R."/>
            <person name="Alverson A.J."/>
        </authorList>
    </citation>
    <scope>NUCLEOTIDE SEQUENCE [LARGE SCALE GENOMIC DNA]</scope>
    <source>
        <strain evidence="1 2">AJA010-31</strain>
    </source>
</reference>
<gene>
    <name evidence="1" type="ORF">ACHAWO_003756</name>
</gene>
<name>A0ABD3NHW5_9STRA</name>
<comment type="caution">
    <text evidence="1">The sequence shown here is derived from an EMBL/GenBank/DDBJ whole genome shotgun (WGS) entry which is preliminary data.</text>
</comment>
<sequence>MNETKELPPSRSKDYTHSYWKNCYRRYPDDNSPDILCFESGHYGLSLNTADLTRASYKLLDDDLSYVQVMEFENRKRMDEGLDDVDFVLEVVVGCRVYRAKSARIVNKDMGLCNGVLWEAGRIAQHYELVGIVFDDTEEGGGSNPRLACTASLYIVAWPEEFAITLSLQPPNGQTWQDDTTSVSLTLGEWTTQQSFTSPWSSDEMKEVTLTCNAVDSSSTTASLQEAISFKVTNKPTPSETFNVSYDAHFSCFVVDIKNPTRTFPVGYTDIRDADILEVQIDNTSNDNVYVPTMFYMRSPANVTGCVPMIWVLDEETNEYVPSGIPVQTSKNWHYPKIGNYLRAYAIIPTKPGSNTIEFRVYYGFYGPLCSASHANLSLVGYGNHTTVGRWEQLAVGCFGETFCLDMEMCLTSQTITDVRALMVKDQNKWGWTNAGWGGDWLCVNDHQGRKLLIGGVKVGYVSQGPCLTEVKYVGYYGSNSVVHFDATVHTLRTNDYARTIQKIRYDFNTAVEFKDSPNSSGSCFFRVGGGAGWEGWYCQKVAIGNGDGLLEEIDIPTTLQVGDFFVSRRKMSHPGPWWIAFPESNFKSDQKGMGIAWKCLIIRSFKSEINGVIRLAPKVSLYARQSHGDGTFYVDALLTTNGDIFEFNQGDNVSIDTEWVTLPYQAQDYYGDNDVFKQHLEEYPKSWKTTFREAIGNNLSVKVEGGNVVNTYPLIVNTTESVVKLEINGGVGAVPVRFEGLNSKRYRLVDDAQPESRIDWYETSYCPDGTYSMTFNLLLDDRQLSCWTLQ</sequence>
<protein>
    <submittedName>
        <fullName evidence="1">Uncharacterized protein</fullName>
    </submittedName>
</protein>
<dbReference type="AlphaFoldDB" id="A0ABD3NHW5"/>
<dbReference type="EMBL" id="JALLPJ020001149">
    <property type="protein sequence ID" value="KAL3775576.1"/>
    <property type="molecule type" value="Genomic_DNA"/>
</dbReference>
<dbReference type="Proteomes" id="UP001530400">
    <property type="component" value="Unassembled WGS sequence"/>
</dbReference>